<comment type="caution">
    <text evidence="3">The sequence shown here is derived from an EMBL/GenBank/DDBJ whole genome shotgun (WGS) entry which is preliminary data.</text>
</comment>
<reference evidence="3 4" key="1">
    <citation type="journal article" date="2020" name="Nature">
        <title>Six reference-quality genomes reveal evolution of bat adaptations.</title>
        <authorList>
            <person name="Jebb D."/>
            <person name="Huang Z."/>
            <person name="Pippel M."/>
            <person name="Hughes G.M."/>
            <person name="Lavrichenko K."/>
            <person name="Devanna P."/>
            <person name="Winkler S."/>
            <person name="Jermiin L.S."/>
            <person name="Skirmuntt E.C."/>
            <person name="Katzourakis A."/>
            <person name="Burkitt-Gray L."/>
            <person name="Ray D.A."/>
            <person name="Sullivan K.A.M."/>
            <person name="Roscito J.G."/>
            <person name="Kirilenko B.M."/>
            <person name="Davalos L.M."/>
            <person name="Corthals A.P."/>
            <person name="Power M.L."/>
            <person name="Jones G."/>
            <person name="Ransome R.D."/>
            <person name="Dechmann D.K.N."/>
            <person name="Locatelli A.G."/>
            <person name="Puechmaille S.J."/>
            <person name="Fedrigo O."/>
            <person name="Jarvis E.D."/>
            <person name="Hiller M."/>
            <person name="Vernes S.C."/>
            <person name="Myers E.W."/>
            <person name="Teeling E.C."/>
        </authorList>
    </citation>
    <scope>NUCLEOTIDE SEQUENCE [LARGE SCALE GENOMIC DNA]</scope>
    <source>
        <strain evidence="3">MMolMol1</strain>
        <tissue evidence="3">Muscle</tissue>
    </source>
</reference>
<organism evidence="3 4">
    <name type="scientific">Molossus molossus</name>
    <name type="common">Pallas' mastiff bat</name>
    <name type="synonym">Vespertilio molossus</name>
    <dbReference type="NCBI Taxonomy" id="27622"/>
    <lineage>
        <taxon>Eukaryota</taxon>
        <taxon>Metazoa</taxon>
        <taxon>Chordata</taxon>
        <taxon>Craniata</taxon>
        <taxon>Vertebrata</taxon>
        <taxon>Euteleostomi</taxon>
        <taxon>Mammalia</taxon>
        <taxon>Eutheria</taxon>
        <taxon>Laurasiatheria</taxon>
        <taxon>Chiroptera</taxon>
        <taxon>Yangochiroptera</taxon>
        <taxon>Molossidae</taxon>
        <taxon>Molossus</taxon>
    </lineage>
</organism>
<evidence type="ECO:0000256" key="1">
    <source>
        <dbReference type="ARBA" id="ARBA00022737"/>
    </source>
</evidence>
<evidence type="ECO:0000313" key="3">
    <source>
        <dbReference type="EMBL" id="KAF6503025.1"/>
    </source>
</evidence>
<proteinExistence type="predicted"/>
<sequence>MKNQEFSGSSELSDGCDATETPTGSEALQTPEVHEDEPAEPDEPEKPEEAHQQGQRDQLNEFSEPYELYEPYEPSEFQAPRALRAPQEPEDLYELCEFYEPCEPRKPQKCHEPYESYEPYEYYQPYEPHAPCEPQDPSAPRESQEPFAPRKPQEHHASRKPRKPSTSRKSQGPQAPREPYKAHEAELLPRTTMMMAPSLVTKFQPRIPLSTLSAPVPRELARKCFFSRKRMKALSKPKKQWRAPDRKLLWGNQDPIRPICRTALKNQLTRRLENLAQPKEVSHRYVPNRAQYYYSCGRESLIWDIPTPVLLIKPSKRIRKLAQPNKFKNVYLINRSFSDSLTESLEMSGPSPRIIRLSIAKELDPDYVPPKSIETKIPVSSLNAVATQRIIDLAHPKIKIEGLCYPRERCDMPIRPVSHHCLGILQLTFCLFLWCYFSSIGHWPKSLKKRLLPWLVWLSG</sequence>
<protein>
    <submittedName>
        <fullName evidence="3">Theg spermatid protein like</fullName>
    </submittedName>
</protein>
<dbReference type="PANTHER" id="PTHR15901:SF15">
    <property type="entry name" value="TESTICULAR HAPLOID EXPRESSED GENE PROTEIN-LIKE"/>
    <property type="match status" value="1"/>
</dbReference>
<dbReference type="SMART" id="SM00705">
    <property type="entry name" value="THEG"/>
    <property type="match status" value="5"/>
</dbReference>
<evidence type="ECO:0000313" key="4">
    <source>
        <dbReference type="Proteomes" id="UP000550707"/>
    </source>
</evidence>
<feature type="compositionally biased region" description="Basic residues" evidence="2">
    <location>
        <begin position="157"/>
        <end position="166"/>
    </location>
</feature>
<dbReference type="InterPro" id="IPR006623">
    <property type="entry name" value="THEG"/>
</dbReference>
<keyword evidence="1" id="KW-0677">Repeat</keyword>
<feature type="region of interest" description="Disordered" evidence="2">
    <location>
        <begin position="121"/>
        <end position="182"/>
    </location>
</feature>
<feature type="compositionally biased region" description="Acidic residues" evidence="2">
    <location>
        <begin position="34"/>
        <end position="46"/>
    </location>
</feature>
<keyword evidence="4" id="KW-1185">Reference proteome</keyword>
<feature type="region of interest" description="Disordered" evidence="2">
    <location>
        <begin position="1"/>
        <end position="86"/>
    </location>
</feature>
<evidence type="ECO:0000256" key="2">
    <source>
        <dbReference type="SAM" id="MobiDB-lite"/>
    </source>
</evidence>
<dbReference type="InterPro" id="IPR042401">
    <property type="entry name" value="SPMAP2-like"/>
</dbReference>
<dbReference type="EMBL" id="JACASF010000001">
    <property type="protein sequence ID" value="KAF6503025.1"/>
    <property type="molecule type" value="Genomic_DNA"/>
</dbReference>
<feature type="compositionally biased region" description="Low complexity" evidence="2">
    <location>
        <begin position="61"/>
        <end position="77"/>
    </location>
</feature>
<dbReference type="Pfam" id="PF14912">
    <property type="entry name" value="THEG"/>
    <property type="match status" value="2"/>
</dbReference>
<accession>A0A7J8K357</accession>
<dbReference type="PANTHER" id="PTHR15901">
    <property type="entry name" value="TESTICULAR HAPLOID EXPRESSED GENE PROTEIN"/>
    <property type="match status" value="1"/>
</dbReference>
<feature type="compositionally biased region" description="Polar residues" evidence="2">
    <location>
        <begin position="1"/>
        <end position="12"/>
    </location>
</feature>
<name>A0A7J8K357_MOLMO</name>
<gene>
    <name evidence="3" type="ORF">HJG59_018101</name>
</gene>
<dbReference type="Proteomes" id="UP000550707">
    <property type="component" value="Unassembled WGS sequence"/>
</dbReference>
<dbReference type="AlphaFoldDB" id="A0A7J8K357"/>